<comment type="caution">
    <text evidence="1">The sequence shown here is derived from an EMBL/GenBank/DDBJ whole genome shotgun (WGS) entry which is preliminary data.</text>
</comment>
<dbReference type="AlphaFoldDB" id="A0A151AJ67"/>
<dbReference type="EMBL" id="LTAZ01000001">
    <property type="protein sequence ID" value="KYH27673.1"/>
    <property type="molecule type" value="Genomic_DNA"/>
</dbReference>
<keyword evidence="2" id="KW-1185">Reference proteome</keyword>
<evidence type="ECO:0000313" key="2">
    <source>
        <dbReference type="Proteomes" id="UP000075321"/>
    </source>
</evidence>
<gene>
    <name evidence="1" type="ORF">HAPAU_03410</name>
</gene>
<reference evidence="1 2" key="1">
    <citation type="submission" date="2016-02" db="EMBL/GenBank/DDBJ databases">
        <title>Genome sequence of Halalkalicoccus paucihalophilus DSM 24557.</title>
        <authorList>
            <person name="Poehlein A."/>
            <person name="Daniel R."/>
        </authorList>
    </citation>
    <scope>NUCLEOTIDE SEQUENCE [LARGE SCALE GENOMIC DNA]</scope>
    <source>
        <strain evidence="1 2">DSM 24557</strain>
    </source>
</reference>
<dbReference type="Proteomes" id="UP000075321">
    <property type="component" value="Unassembled WGS sequence"/>
</dbReference>
<accession>A0A151AJ67</accession>
<proteinExistence type="predicted"/>
<organism evidence="1 2">
    <name type="scientific">Halalkalicoccus paucihalophilus</name>
    <dbReference type="NCBI Taxonomy" id="1008153"/>
    <lineage>
        <taxon>Archaea</taxon>
        <taxon>Methanobacteriati</taxon>
        <taxon>Methanobacteriota</taxon>
        <taxon>Stenosarchaea group</taxon>
        <taxon>Halobacteria</taxon>
        <taxon>Halobacteriales</taxon>
        <taxon>Halococcaceae</taxon>
        <taxon>Halalkalicoccus</taxon>
    </lineage>
</organism>
<protein>
    <submittedName>
        <fullName evidence="1">Uncharacterized protein</fullName>
    </submittedName>
</protein>
<sequence>MAQQRPDLAFLGSVELVELAHVVDERTRDDGIEVDPHIPALDQGFGERDRARGYVPDVCEQRLLGKVEFALDRRVPRERFEVLDASLLDRRALRVPHARAEVGVLDQVEFREQRVETGFGRHVGRSACAHRNVAFDGSYGRT</sequence>
<name>A0A151AJ67_9EURY</name>
<dbReference type="PATRIC" id="fig|1008153.3.peg.344"/>
<dbReference type="RefSeq" id="WP_245634005.1">
    <property type="nucleotide sequence ID" value="NZ_LTAZ01000001.1"/>
</dbReference>
<evidence type="ECO:0000313" key="1">
    <source>
        <dbReference type="EMBL" id="KYH27673.1"/>
    </source>
</evidence>